<dbReference type="PANTHER" id="PTHR34322">
    <property type="entry name" value="TRANSPOSASE, Y1_TNP DOMAIN-CONTAINING"/>
    <property type="match status" value="1"/>
</dbReference>
<gene>
    <name evidence="2" type="ORF">E3J38_01845</name>
</gene>
<dbReference type="PANTHER" id="PTHR34322:SF2">
    <property type="entry name" value="TRANSPOSASE IS200-LIKE DOMAIN-CONTAINING PROTEIN"/>
    <property type="match status" value="1"/>
</dbReference>
<comment type="caution">
    <text evidence="2">The sequence shown here is derived from an EMBL/GenBank/DDBJ whole genome shotgun (WGS) entry which is preliminary data.</text>
</comment>
<dbReference type="EMBL" id="SOIP01000111">
    <property type="protein sequence ID" value="TET82617.1"/>
    <property type="molecule type" value="Genomic_DNA"/>
</dbReference>
<dbReference type="SMART" id="SM01321">
    <property type="entry name" value="Y1_Tnp"/>
    <property type="match status" value="1"/>
</dbReference>
<organism evidence="2 3">
    <name type="scientific">candidate division TA06 bacterium</name>
    <dbReference type="NCBI Taxonomy" id="2250710"/>
    <lineage>
        <taxon>Bacteria</taxon>
        <taxon>Bacteria division TA06</taxon>
    </lineage>
</organism>
<protein>
    <recommendedName>
        <fullName evidence="1">Transposase IS200-like domain-containing protein</fullName>
    </recommendedName>
</protein>
<dbReference type="SUPFAM" id="SSF143422">
    <property type="entry name" value="Transposase IS200-like"/>
    <property type="match status" value="1"/>
</dbReference>
<proteinExistence type="predicted"/>
<dbReference type="Proteomes" id="UP000315534">
    <property type="component" value="Unassembled WGS sequence"/>
</dbReference>
<dbReference type="InterPro" id="IPR036515">
    <property type="entry name" value="Transposase_17_sf"/>
</dbReference>
<evidence type="ECO:0000313" key="2">
    <source>
        <dbReference type="EMBL" id="TET82617.1"/>
    </source>
</evidence>
<reference evidence="2 3" key="1">
    <citation type="submission" date="2019-03" db="EMBL/GenBank/DDBJ databases">
        <title>Metabolic potential of uncultured bacteria and archaea associated with petroleum seepage in deep-sea sediments.</title>
        <authorList>
            <person name="Dong X."/>
            <person name="Hubert C."/>
        </authorList>
    </citation>
    <scope>NUCLEOTIDE SEQUENCE [LARGE SCALE GENOMIC DNA]</scope>
    <source>
        <strain evidence="2">E29_bin36</strain>
    </source>
</reference>
<dbReference type="InterPro" id="IPR002686">
    <property type="entry name" value="Transposase_17"/>
</dbReference>
<dbReference type="Pfam" id="PF01797">
    <property type="entry name" value="Y1_Tnp"/>
    <property type="match status" value="1"/>
</dbReference>
<dbReference type="GO" id="GO:0006313">
    <property type="term" value="P:DNA transposition"/>
    <property type="evidence" value="ECO:0007669"/>
    <property type="project" value="InterPro"/>
</dbReference>
<name>A0A523XTP1_UNCT6</name>
<sequence length="110" mass="13214">MARKPRIVGKELYHHIYAWGNDKHPVFKARAHYEEYLDYLELYGRRYNVDTVAYALMPWHVHLFVFDWLGRLSPFMKALHGQYARFFNRVTGRVGHVFGERFNNKLVQAN</sequence>
<feature type="domain" description="Transposase IS200-like" evidence="1">
    <location>
        <begin position="9"/>
        <end position="110"/>
    </location>
</feature>
<evidence type="ECO:0000259" key="1">
    <source>
        <dbReference type="SMART" id="SM01321"/>
    </source>
</evidence>
<accession>A0A523XTP1</accession>
<evidence type="ECO:0000313" key="3">
    <source>
        <dbReference type="Proteomes" id="UP000315534"/>
    </source>
</evidence>
<dbReference type="GO" id="GO:0003677">
    <property type="term" value="F:DNA binding"/>
    <property type="evidence" value="ECO:0007669"/>
    <property type="project" value="InterPro"/>
</dbReference>
<dbReference type="AlphaFoldDB" id="A0A523XTP1"/>
<dbReference type="GO" id="GO:0004803">
    <property type="term" value="F:transposase activity"/>
    <property type="evidence" value="ECO:0007669"/>
    <property type="project" value="InterPro"/>
</dbReference>
<dbReference type="Gene3D" id="3.30.70.1290">
    <property type="entry name" value="Transposase IS200-like"/>
    <property type="match status" value="1"/>
</dbReference>
<feature type="non-terminal residue" evidence="2">
    <location>
        <position position="110"/>
    </location>
</feature>